<proteinExistence type="predicted"/>
<evidence type="ECO:0000313" key="1">
    <source>
        <dbReference type="EMBL" id="MBD2570026.1"/>
    </source>
</evidence>
<organism evidence="1 2">
    <name type="scientific">Anabaena lutea FACHB-196</name>
    <dbReference type="NCBI Taxonomy" id="2692881"/>
    <lineage>
        <taxon>Bacteria</taxon>
        <taxon>Bacillati</taxon>
        <taxon>Cyanobacteriota</taxon>
        <taxon>Cyanophyceae</taxon>
        <taxon>Nostocales</taxon>
        <taxon>Nostocaceae</taxon>
        <taxon>Anabaena</taxon>
    </lineage>
</organism>
<dbReference type="EMBL" id="JACJST010000020">
    <property type="protein sequence ID" value="MBD2570026.1"/>
    <property type="molecule type" value="Genomic_DNA"/>
</dbReference>
<comment type="caution">
    <text evidence="1">The sequence shown here is derived from an EMBL/GenBank/DDBJ whole genome shotgun (WGS) entry which is preliminary data.</text>
</comment>
<dbReference type="Proteomes" id="UP000640531">
    <property type="component" value="Unassembled WGS sequence"/>
</dbReference>
<gene>
    <name evidence="1" type="ORF">H6G59_19420</name>
</gene>
<reference evidence="1 2" key="1">
    <citation type="journal article" date="2020" name="ISME J.">
        <title>Comparative genomics reveals insights into cyanobacterial evolution and habitat adaptation.</title>
        <authorList>
            <person name="Chen M.Y."/>
            <person name="Teng W.K."/>
            <person name="Zhao L."/>
            <person name="Hu C.X."/>
            <person name="Zhou Y.K."/>
            <person name="Han B.P."/>
            <person name="Song L.R."/>
            <person name="Shu W.S."/>
        </authorList>
    </citation>
    <scope>NUCLEOTIDE SEQUENCE [LARGE SCALE GENOMIC DNA]</scope>
    <source>
        <strain evidence="1 2">FACHB-196</strain>
    </source>
</reference>
<protein>
    <submittedName>
        <fullName evidence="1">Uncharacterized protein</fullName>
    </submittedName>
</protein>
<keyword evidence="2" id="KW-1185">Reference proteome</keyword>
<name>A0ABR8FMU0_9NOST</name>
<accession>A0ABR8FMU0</accession>
<evidence type="ECO:0000313" key="2">
    <source>
        <dbReference type="Proteomes" id="UP000640531"/>
    </source>
</evidence>
<dbReference type="RefSeq" id="WP_190717379.1">
    <property type="nucleotide sequence ID" value="NZ_JACJST010000020.1"/>
</dbReference>
<sequence>MSDPRLVKYVIFDKVKRLYLSRNGIGFGWSFHRVNAARLNSEQAVFWTNQLIQINQRRGFVVQEVGNARAV</sequence>